<keyword evidence="2" id="KW-1185">Reference proteome</keyword>
<dbReference type="InterPro" id="IPR010261">
    <property type="entry name" value="Tir_chaperone"/>
</dbReference>
<dbReference type="Pfam" id="PF05932">
    <property type="entry name" value="CesT"/>
    <property type="match status" value="1"/>
</dbReference>
<dbReference type="SUPFAM" id="SSF69635">
    <property type="entry name" value="Type III secretory system chaperone-like"/>
    <property type="match status" value="1"/>
</dbReference>
<comment type="caution">
    <text evidence="1">The sequence shown here is derived from an EMBL/GenBank/DDBJ whole genome shotgun (WGS) entry which is preliminary data.</text>
</comment>
<evidence type="ECO:0000313" key="1">
    <source>
        <dbReference type="EMBL" id="NYZ66183.1"/>
    </source>
</evidence>
<dbReference type="EMBL" id="JACCKB010000011">
    <property type="protein sequence ID" value="NYZ66183.1"/>
    <property type="molecule type" value="Genomic_DNA"/>
</dbReference>
<accession>A0A853HYB1</accession>
<name>A0A853HYB1_9GAMM</name>
<gene>
    <name evidence="1" type="ORF">H0A36_09170</name>
</gene>
<dbReference type="RefSeq" id="WP_180568213.1">
    <property type="nucleotide sequence ID" value="NZ_JACCKB010000011.1"/>
</dbReference>
<dbReference type="GO" id="GO:0030254">
    <property type="term" value="P:protein secretion by the type III secretion system"/>
    <property type="evidence" value="ECO:0007669"/>
    <property type="project" value="InterPro"/>
</dbReference>
<dbReference type="Proteomes" id="UP000569732">
    <property type="component" value="Unassembled WGS sequence"/>
</dbReference>
<proteinExistence type="predicted"/>
<dbReference type="Gene3D" id="3.30.1460.10">
    <property type="match status" value="1"/>
</dbReference>
<dbReference type="AlphaFoldDB" id="A0A853HYB1"/>
<evidence type="ECO:0000313" key="2">
    <source>
        <dbReference type="Proteomes" id="UP000569732"/>
    </source>
</evidence>
<reference evidence="1 2" key="1">
    <citation type="submission" date="2020-07" db="EMBL/GenBank/DDBJ databases">
        <title>Endozoicomonas sp. nov., isolated from sediment.</title>
        <authorList>
            <person name="Gu T."/>
        </authorList>
    </citation>
    <scope>NUCLEOTIDE SEQUENCE [LARGE SCALE GENOMIC DNA]</scope>
    <source>
        <strain evidence="1 2">SM1973</strain>
    </source>
</reference>
<protein>
    <submittedName>
        <fullName evidence="1">Type III secretion system chaperone</fullName>
    </submittedName>
</protein>
<organism evidence="1 2">
    <name type="scientific">Spartinivicinus marinus</name>
    <dbReference type="NCBI Taxonomy" id="2994442"/>
    <lineage>
        <taxon>Bacteria</taxon>
        <taxon>Pseudomonadati</taxon>
        <taxon>Pseudomonadota</taxon>
        <taxon>Gammaproteobacteria</taxon>
        <taxon>Oceanospirillales</taxon>
        <taxon>Zooshikellaceae</taxon>
        <taxon>Spartinivicinus</taxon>
    </lineage>
</organism>
<dbReference type="CDD" id="cd16364">
    <property type="entry name" value="T3SC_I-like"/>
    <property type="match status" value="1"/>
</dbReference>
<sequence>MNADSIIYNIGEHLGIPELKLSDNLTCNIVLDNQLSINIEYSQESNELHCYTIFPPSLFANFTDTATKLLEANLFTFETQGATFALNKTTGDIILCQCFDLLFINYQLFNDKFDIFVQTAAYWQGQFNQGHSW</sequence>